<organism evidence="1">
    <name type="scientific">viral metagenome</name>
    <dbReference type="NCBI Taxonomy" id="1070528"/>
    <lineage>
        <taxon>unclassified sequences</taxon>
        <taxon>metagenomes</taxon>
        <taxon>organismal metagenomes</taxon>
    </lineage>
</organism>
<dbReference type="AlphaFoldDB" id="A0A6M3IJU0"/>
<gene>
    <name evidence="1" type="ORF">MM415B01612_0019</name>
</gene>
<evidence type="ECO:0000313" key="1">
    <source>
        <dbReference type="EMBL" id="QJA57634.1"/>
    </source>
</evidence>
<dbReference type="EMBL" id="MT141284">
    <property type="protein sequence ID" value="QJA57634.1"/>
    <property type="molecule type" value="Genomic_DNA"/>
</dbReference>
<proteinExistence type="predicted"/>
<reference evidence="1" key="1">
    <citation type="submission" date="2020-03" db="EMBL/GenBank/DDBJ databases">
        <title>The deep terrestrial virosphere.</title>
        <authorList>
            <person name="Holmfeldt K."/>
            <person name="Nilsson E."/>
            <person name="Simone D."/>
            <person name="Lopez-Fernandez M."/>
            <person name="Wu X."/>
            <person name="de Brujin I."/>
            <person name="Lundin D."/>
            <person name="Andersson A."/>
            <person name="Bertilsson S."/>
            <person name="Dopson M."/>
        </authorList>
    </citation>
    <scope>NUCLEOTIDE SEQUENCE</scope>
    <source>
        <strain evidence="1">MM415B01612</strain>
    </source>
</reference>
<accession>A0A6M3IJU0</accession>
<sequence length="263" mass="30028">MAETFKQILTKEQLDSGIIPQNAVLVEMIHTSEGIKSKGGVILGVCTDEEYDDETTSHVADLAEVWARVYKLPDKLYYNKDGTGMPWDCDMELEIGDLVWFNAMESKNAVEIVCEDKLYKLLPYSDIYVAKRIVHLSHGIEFDIKTQLPTNVDYYDQKVIMLNGYVLLEPLYLENKSFLAVDKQGDVDPTKGVIRFMGQPNREYIRSEYTDFLNLNVGDLVLLNPNTPLVPLERKKYLATFLGDELFFVAQRRKIALILSKGN</sequence>
<name>A0A6M3IJU0_9ZZZZ</name>
<protein>
    <submittedName>
        <fullName evidence="1">Putative chaperonin</fullName>
    </submittedName>
</protein>